<dbReference type="SUPFAM" id="SSF160980">
    <property type="entry name" value="SSO1389-like"/>
    <property type="match status" value="1"/>
</dbReference>
<accession>A0A832AWE1</accession>
<evidence type="ECO:0000313" key="2">
    <source>
        <dbReference type="EMBL" id="HFQ78757.1"/>
    </source>
</evidence>
<dbReference type="InterPro" id="IPR053857">
    <property type="entry name" value="Csx1_CARF"/>
</dbReference>
<gene>
    <name evidence="2" type="ORF">ENT99_03520</name>
</gene>
<comment type="caution">
    <text evidence="2">The sequence shown here is derived from an EMBL/GenBank/DDBJ whole genome shotgun (WGS) entry which is preliminary data.</text>
</comment>
<dbReference type="Gene3D" id="3.40.50.10640">
    <property type="entry name" value="SSO1389-like"/>
    <property type="match status" value="1"/>
</dbReference>
<evidence type="ECO:0000259" key="1">
    <source>
        <dbReference type="Pfam" id="PF22230"/>
    </source>
</evidence>
<name>A0A832AWE1_9CREN</name>
<dbReference type="EMBL" id="DTAU01000063">
    <property type="protein sequence ID" value="HFQ78757.1"/>
    <property type="molecule type" value="Genomic_DNA"/>
</dbReference>
<feature type="domain" description="CRISPR system endoribonuclease Csx1 CARF" evidence="1">
    <location>
        <begin position="6"/>
        <end position="179"/>
    </location>
</feature>
<protein>
    <recommendedName>
        <fullName evidence="1">CRISPR system endoribonuclease Csx1 CARF domain-containing protein</fullName>
    </recommendedName>
</protein>
<dbReference type="Pfam" id="PF22230">
    <property type="entry name" value="Csx1_CARF"/>
    <property type="match status" value="1"/>
</dbReference>
<organism evidence="2">
    <name type="scientific">Ignisphaera aggregans</name>
    <dbReference type="NCBI Taxonomy" id="334771"/>
    <lineage>
        <taxon>Archaea</taxon>
        <taxon>Thermoproteota</taxon>
        <taxon>Thermoprotei</taxon>
        <taxon>Desulfurococcales</taxon>
        <taxon>Desulfurococcaceae</taxon>
        <taxon>Ignisphaera</taxon>
    </lineage>
</organism>
<dbReference type="AlphaFoldDB" id="A0A832AWE1"/>
<reference evidence="2" key="1">
    <citation type="journal article" date="2020" name="mSystems">
        <title>Genome- and Community-Level Interaction Insights into Carbon Utilization and Element Cycling Functions of Hydrothermarchaeota in Hydrothermal Sediment.</title>
        <authorList>
            <person name="Zhou Z."/>
            <person name="Liu Y."/>
            <person name="Xu W."/>
            <person name="Pan J."/>
            <person name="Luo Z.H."/>
            <person name="Li M."/>
        </authorList>
    </citation>
    <scope>NUCLEOTIDE SEQUENCE</scope>
    <source>
        <strain evidence="2">SpSt-629</strain>
    </source>
</reference>
<proteinExistence type="predicted"/>
<sequence>MLKCFVVLATWGQPVYWGNANYHYDGTSLCTCCSLMVLLKRIVDKYGVSSVRRVYLFGLDSVVDIDGVSKICGEGDGGSVCRNVVCRYIKNGYRFGDGCFSDYHGLIDYVSKFYDHVYKELLEKSFEGARYKNIIDSLRNVVKVVVLPALGSPGGLFKFVGSVEDYVALSLINLGEDLANLD</sequence>